<dbReference type="OrthoDB" id="9780677at2"/>
<dbReference type="CDD" id="cd02035">
    <property type="entry name" value="ArsA"/>
    <property type="match status" value="1"/>
</dbReference>
<dbReference type="InterPro" id="IPR027417">
    <property type="entry name" value="P-loop_NTPase"/>
</dbReference>
<dbReference type="SUPFAM" id="SSF52540">
    <property type="entry name" value="P-loop containing nucleoside triphosphate hydrolases"/>
    <property type="match status" value="1"/>
</dbReference>
<dbReference type="KEGG" id="hmr:Hipma_1343"/>
<dbReference type="eggNOG" id="COG0003">
    <property type="taxonomic scope" value="Bacteria"/>
</dbReference>
<dbReference type="GO" id="GO:0016887">
    <property type="term" value="F:ATP hydrolysis activity"/>
    <property type="evidence" value="ECO:0007669"/>
    <property type="project" value="InterPro"/>
</dbReference>
<evidence type="ECO:0000313" key="5">
    <source>
        <dbReference type="EMBL" id="AEA34299.1"/>
    </source>
</evidence>
<proteinExistence type="inferred from homology"/>
<evidence type="ECO:0000256" key="1">
    <source>
        <dbReference type="ARBA" id="ARBA00011040"/>
    </source>
</evidence>
<gene>
    <name evidence="5" type="ordered locus">Hipma_1343</name>
</gene>
<protein>
    <recommendedName>
        <fullName evidence="3">arsenite-transporting ATPase</fullName>
        <ecNumber evidence="3">7.3.2.7</ecNumber>
    </recommendedName>
</protein>
<comment type="similarity">
    <text evidence="1">Belongs to the arsA ATPase family.</text>
</comment>
<keyword evidence="5" id="KW-0378">Hydrolase</keyword>
<evidence type="ECO:0000256" key="2">
    <source>
        <dbReference type="ARBA" id="ARBA00052296"/>
    </source>
</evidence>
<dbReference type="PANTHER" id="PTHR10803:SF3">
    <property type="entry name" value="ATPASE GET3"/>
    <property type="match status" value="1"/>
</dbReference>
<dbReference type="AlphaFoldDB" id="F2LXQ8"/>
<dbReference type="InterPro" id="IPR016300">
    <property type="entry name" value="ATPase_ArsA/GET3"/>
</dbReference>
<dbReference type="EC" id="7.3.2.7" evidence="3"/>
<name>F2LXQ8_HIPMA</name>
<dbReference type="GO" id="GO:0015446">
    <property type="term" value="F:ATPase-coupled arsenite transmembrane transporter activity"/>
    <property type="evidence" value="ECO:0007669"/>
    <property type="project" value="UniProtKB-EC"/>
</dbReference>
<feature type="domain" description="ArsA/GET3 Anion-transporting ATPase-like" evidence="4">
    <location>
        <begin position="3"/>
        <end position="260"/>
    </location>
</feature>
<dbReference type="NCBIfam" id="TIGR00345">
    <property type="entry name" value="GET3_arsA_TRC40"/>
    <property type="match status" value="1"/>
</dbReference>
<dbReference type="GO" id="GO:0005524">
    <property type="term" value="F:ATP binding"/>
    <property type="evidence" value="ECO:0007669"/>
    <property type="project" value="InterPro"/>
</dbReference>
<evidence type="ECO:0000313" key="6">
    <source>
        <dbReference type="Proteomes" id="UP000008139"/>
    </source>
</evidence>
<dbReference type="InterPro" id="IPR025723">
    <property type="entry name" value="ArsA/GET3_ATPase-like"/>
</dbReference>
<dbReference type="Pfam" id="PF02374">
    <property type="entry name" value="ArsA_ATPase"/>
    <property type="match status" value="1"/>
</dbReference>
<evidence type="ECO:0000259" key="4">
    <source>
        <dbReference type="Pfam" id="PF02374"/>
    </source>
</evidence>
<dbReference type="EMBL" id="CP002606">
    <property type="protein sequence ID" value="AEA34299.1"/>
    <property type="molecule type" value="Genomic_DNA"/>
</dbReference>
<organism evidence="5 6">
    <name type="scientific">Hippea maritima (strain ATCC 700847 / DSM 10411 / MH2)</name>
    <dbReference type="NCBI Taxonomy" id="760142"/>
    <lineage>
        <taxon>Bacteria</taxon>
        <taxon>Pseudomonadati</taxon>
        <taxon>Campylobacterota</taxon>
        <taxon>Desulfurellia</taxon>
        <taxon>Desulfurellales</taxon>
        <taxon>Hippeaceae</taxon>
        <taxon>Hippea</taxon>
    </lineage>
</organism>
<dbReference type="HOGENOM" id="CLU_040761_4_0_7"/>
<dbReference type="PANTHER" id="PTHR10803">
    <property type="entry name" value="ARSENICAL PUMP-DRIVING ATPASE ARSENITE-TRANSLOCATING ATPASE"/>
    <property type="match status" value="1"/>
</dbReference>
<comment type="catalytic activity">
    <reaction evidence="2">
        <text>arsenite(in) + ATP + H2O = arsenite(out) + ADP + phosphate + H(+)</text>
        <dbReference type="Rhea" id="RHEA:11348"/>
        <dbReference type="ChEBI" id="CHEBI:15377"/>
        <dbReference type="ChEBI" id="CHEBI:15378"/>
        <dbReference type="ChEBI" id="CHEBI:29242"/>
        <dbReference type="ChEBI" id="CHEBI:30616"/>
        <dbReference type="ChEBI" id="CHEBI:43474"/>
        <dbReference type="ChEBI" id="CHEBI:456216"/>
        <dbReference type="EC" id="7.3.2.7"/>
    </reaction>
</comment>
<keyword evidence="6" id="KW-1185">Reference proteome</keyword>
<dbReference type="InParanoid" id="F2LXQ8"/>
<dbReference type="RefSeq" id="WP_013682331.1">
    <property type="nucleotide sequence ID" value="NC_015318.1"/>
</dbReference>
<dbReference type="STRING" id="760142.Hipma_1343"/>
<reference evidence="6" key="2">
    <citation type="submission" date="2011-03" db="EMBL/GenBank/DDBJ databases">
        <title>The complete genome of Hippea maritima DSM 10411.</title>
        <authorList>
            <consortium name="US DOE Joint Genome Institute (JGI-PGF)"/>
            <person name="Lucas S."/>
            <person name="Copeland A."/>
            <person name="Lapidus A."/>
            <person name="Bruce D."/>
            <person name="Goodwin L."/>
            <person name="Pitluck S."/>
            <person name="Peters L."/>
            <person name="Kyrpides N."/>
            <person name="Mavromatis K."/>
            <person name="Pagani I."/>
            <person name="Ivanova N."/>
            <person name="Mikhailova N."/>
            <person name="Lu M."/>
            <person name="Detter J.C."/>
            <person name="Tapia R."/>
            <person name="Han C."/>
            <person name="Land M."/>
            <person name="Hauser L."/>
            <person name="Markowitz V."/>
            <person name="Cheng J.-F."/>
            <person name="Hugenholtz P."/>
            <person name="Woyke T."/>
            <person name="Wu D."/>
            <person name="Spring S."/>
            <person name="Schroeder M."/>
            <person name="Brambilla E."/>
            <person name="Klenk H.-P."/>
            <person name="Eisen J.A."/>
        </authorList>
    </citation>
    <scope>NUCLEOTIDE SEQUENCE [LARGE SCALE GENOMIC DNA]</scope>
    <source>
        <strain evidence="6">ATCC 700847 / DSM 10411 / MH2</strain>
    </source>
</reference>
<accession>F2LXQ8</accession>
<evidence type="ECO:0000256" key="3">
    <source>
        <dbReference type="ARBA" id="ARBA00066752"/>
    </source>
</evidence>
<dbReference type="Gene3D" id="3.40.50.300">
    <property type="entry name" value="P-loop containing nucleotide triphosphate hydrolases"/>
    <property type="match status" value="1"/>
</dbReference>
<dbReference type="Proteomes" id="UP000008139">
    <property type="component" value="Chromosome"/>
</dbReference>
<sequence>MKNIIFFLGKGGTGKTTSSVGFAYYLADQSRSVYLASIDPAHNIGDIISNNNLKGSTNIYKELYAEEIDTEFYLKKFISTTTKRMKETYRYLQIINLDSMLDIMKYSPGMEEYAIMYALKDKIESNLDKDYIIIDTPPTGLMLKIFALPITSKMWIDKLIKWRKKIIQTRGAIKNINPKTIDDELATTEKDDKILKELGLQSQTVEFLVGLLRDKNKTKTVIITNEDSLSLSESRRIAEGLNYLSIPLNLIVLNKKGLMNKPEKLENYFDNIDITEVPFIENATDIKNIKKLCQAWAKKVLNE</sequence>
<reference evidence="5 6" key="1">
    <citation type="journal article" date="2011" name="Stand. Genomic Sci.">
        <title>Complete genome sequence of the thermophilic sulfur-reducer Hippea maritima type strain (MH(2)).</title>
        <authorList>
            <person name="Huntemann M."/>
            <person name="Lu M."/>
            <person name="Nolan M."/>
            <person name="Lapidus A."/>
            <person name="Lucas S."/>
            <person name="Hammon N."/>
            <person name="Deshpande S."/>
            <person name="Cheng J.F."/>
            <person name="Tapia R."/>
            <person name="Han C."/>
            <person name="Goodwin L."/>
            <person name="Pitluck S."/>
            <person name="Liolios K."/>
            <person name="Pagani I."/>
            <person name="Ivanova N."/>
            <person name="Ovchinikova G."/>
            <person name="Pati A."/>
            <person name="Chen A."/>
            <person name="Palaniappan K."/>
            <person name="Land M."/>
            <person name="Hauser L."/>
            <person name="Jeffries C.D."/>
            <person name="Detter J.C."/>
            <person name="Brambilla E.M."/>
            <person name="Rohde M."/>
            <person name="Spring S."/>
            <person name="Goker M."/>
            <person name="Woyke T."/>
            <person name="Bristow J."/>
            <person name="Eisen J.A."/>
            <person name="Markowitz V."/>
            <person name="Hugenholtz P."/>
            <person name="Kyrpides N.C."/>
            <person name="Klenk H.P."/>
            <person name="Mavromatis K."/>
        </authorList>
    </citation>
    <scope>NUCLEOTIDE SEQUENCE [LARGE SCALE GENOMIC DNA]</scope>
    <source>
        <strain evidence="6">ATCC 700847 / DSM 10411 / MH2</strain>
    </source>
</reference>